<dbReference type="AlphaFoldDB" id="A0A2W0HJ06"/>
<evidence type="ECO:0000313" key="3">
    <source>
        <dbReference type="Proteomes" id="UP000248066"/>
    </source>
</evidence>
<dbReference type="InterPro" id="IPR024405">
    <property type="entry name" value="Phage_BhlA/UviB"/>
</dbReference>
<organism evidence="2 3">
    <name type="scientific">Alteribacter lacisalsi</name>
    <dbReference type="NCBI Taxonomy" id="2045244"/>
    <lineage>
        <taxon>Bacteria</taxon>
        <taxon>Bacillati</taxon>
        <taxon>Bacillota</taxon>
        <taxon>Bacilli</taxon>
        <taxon>Bacillales</taxon>
        <taxon>Bacillaceae</taxon>
        <taxon>Alteribacter</taxon>
    </lineage>
</organism>
<keyword evidence="1" id="KW-1133">Transmembrane helix</keyword>
<keyword evidence="1" id="KW-0812">Transmembrane</keyword>
<dbReference type="Proteomes" id="UP000248066">
    <property type="component" value="Unassembled WGS sequence"/>
</dbReference>
<comment type="caution">
    <text evidence="2">The sequence shown here is derived from an EMBL/GenBank/DDBJ whole genome shotgun (WGS) entry which is preliminary data.</text>
</comment>
<keyword evidence="3" id="KW-1185">Reference proteome</keyword>
<proteinExistence type="predicted"/>
<keyword evidence="1" id="KW-0472">Membrane</keyword>
<dbReference type="RefSeq" id="WP_110520717.1">
    <property type="nucleotide sequence ID" value="NZ_PDOF01000002.1"/>
</dbReference>
<evidence type="ECO:0000313" key="2">
    <source>
        <dbReference type="EMBL" id="PYZ96779.1"/>
    </source>
</evidence>
<dbReference type="Pfam" id="PF10960">
    <property type="entry name" value="Holin_BhlA"/>
    <property type="match status" value="1"/>
</dbReference>
<accession>A0A2W0HJ06</accession>
<reference evidence="2 3" key="1">
    <citation type="submission" date="2017-10" db="EMBL/GenBank/DDBJ databases">
        <title>Bacillus sp. nov., a halophilic bacterium isolated from a Yangshapao Lake.</title>
        <authorList>
            <person name="Wang H."/>
        </authorList>
    </citation>
    <scope>NUCLEOTIDE SEQUENCE [LARGE SCALE GENOMIC DNA]</scope>
    <source>
        <strain evidence="2 3">YSP-3</strain>
    </source>
</reference>
<gene>
    <name evidence="2" type="ORF">CR205_13925</name>
</gene>
<name>A0A2W0HJ06_9BACI</name>
<evidence type="ECO:0000256" key="1">
    <source>
        <dbReference type="SAM" id="Phobius"/>
    </source>
</evidence>
<sequence length="83" mass="9774">MWDSLFGYGIQSGVGIFGLLFIVLLGTTIWGVRWVVTMNNEREKRYIEVIEKQATSLRDLEQIQKDVNEIKEDMKDYIYGKKR</sequence>
<dbReference type="EMBL" id="PDOF01000002">
    <property type="protein sequence ID" value="PYZ96779.1"/>
    <property type="molecule type" value="Genomic_DNA"/>
</dbReference>
<dbReference type="OrthoDB" id="2897849at2"/>
<feature type="transmembrane region" description="Helical" evidence="1">
    <location>
        <begin position="12"/>
        <end position="36"/>
    </location>
</feature>
<protein>
    <submittedName>
        <fullName evidence="2">Uncharacterized protein</fullName>
    </submittedName>
</protein>